<dbReference type="AlphaFoldDB" id="A0A2J8P566"/>
<keyword evidence="1" id="KW-0175">Coiled coil</keyword>
<reference evidence="3 4" key="1">
    <citation type="submission" date="2017-12" db="EMBL/GenBank/DDBJ databases">
        <title>High-resolution comparative analysis of great ape genomes.</title>
        <authorList>
            <person name="Pollen A."/>
            <person name="Hastie A."/>
            <person name="Hormozdiari F."/>
            <person name="Dougherty M."/>
            <person name="Liu R."/>
            <person name="Chaisson M."/>
            <person name="Hoppe E."/>
            <person name="Hill C."/>
            <person name="Pang A."/>
            <person name="Hillier L."/>
            <person name="Baker C."/>
            <person name="Armstrong J."/>
            <person name="Shendure J."/>
            <person name="Paten B."/>
            <person name="Wilson R."/>
            <person name="Chao H."/>
            <person name="Schneider V."/>
            <person name="Ventura M."/>
            <person name="Kronenberg Z."/>
            <person name="Murali S."/>
            <person name="Gordon D."/>
            <person name="Cantsilieris S."/>
            <person name="Munson K."/>
            <person name="Nelson B."/>
            <person name="Raja A."/>
            <person name="Underwood J."/>
            <person name="Diekhans M."/>
            <person name="Fiddes I."/>
            <person name="Haussler D."/>
            <person name="Eichler E."/>
        </authorList>
    </citation>
    <scope>NUCLEOTIDE SEQUENCE [LARGE SCALE GENOMIC DNA]</scope>
    <source>
        <strain evidence="3">Yerkes chimp pedigree #C0471</strain>
    </source>
</reference>
<name>A0A2J8P566_PANTR</name>
<dbReference type="EMBL" id="NBAG03000219">
    <property type="protein sequence ID" value="PNI79155.1"/>
    <property type="molecule type" value="Genomic_DNA"/>
</dbReference>
<dbReference type="InterPro" id="IPR057971">
    <property type="entry name" value="PKHA4-7_TBCA"/>
</dbReference>
<organism evidence="3 4">
    <name type="scientific">Pan troglodytes</name>
    <name type="common">Chimpanzee</name>
    <dbReference type="NCBI Taxonomy" id="9598"/>
    <lineage>
        <taxon>Eukaryota</taxon>
        <taxon>Metazoa</taxon>
        <taxon>Chordata</taxon>
        <taxon>Craniata</taxon>
        <taxon>Vertebrata</taxon>
        <taxon>Euteleostomi</taxon>
        <taxon>Mammalia</taxon>
        <taxon>Eutheria</taxon>
        <taxon>Euarchontoglires</taxon>
        <taxon>Primates</taxon>
        <taxon>Haplorrhini</taxon>
        <taxon>Catarrhini</taxon>
        <taxon>Hominidae</taxon>
        <taxon>Pan</taxon>
    </lineage>
</organism>
<accession>A0A2J8P566</accession>
<dbReference type="PANTHER" id="PTHR12752">
    <property type="entry name" value="PHOSPHOINOSITOL 3-PHOSPHATE-BINDING PROTEIN"/>
    <property type="match status" value="1"/>
</dbReference>
<feature type="coiled-coil region" evidence="1">
    <location>
        <begin position="102"/>
        <end position="129"/>
    </location>
</feature>
<evidence type="ECO:0000313" key="4">
    <source>
        <dbReference type="Proteomes" id="UP000236370"/>
    </source>
</evidence>
<dbReference type="Proteomes" id="UP000236370">
    <property type="component" value="Unassembled WGS sequence"/>
</dbReference>
<evidence type="ECO:0000313" key="3">
    <source>
        <dbReference type="EMBL" id="PNI79155.1"/>
    </source>
</evidence>
<feature type="domain" description="Pleckstrin homology" evidence="2">
    <location>
        <begin position="16"/>
        <end position="153"/>
    </location>
</feature>
<evidence type="ECO:0000259" key="2">
    <source>
        <dbReference type="Pfam" id="PF25541"/>
    </source>
</evidence>
<gene>
    <name evidence="3" type="ORF">CK820_G0005683</name>
</gene>
<comment type="caution">
    <text evidence="3">The sequence shown here is derived from an EMBL/GenBank/DDBJ whole genome shotgun (WGS) entry which is preliminary data.</text>
</comment>
<dbReference type="Pfam" id="PF25541">
    <property type="entry name" value="TBCA_PH"/>
    <property type="match status" value="1"/>
</dbReference>
<feature type="coiled-coil region" evidence="1">
    <location>
        <begin position="36"/>
        <end position="70"/>
    </location>
</feature>
<feature type="non-terminal residue" evidence="3">
    <location>
        <position position="153"/>
    </location>
</feature>
<sequence length="153" mass="18365">MTGRDLLKDRSLKPVKIAESDTDVKLSIFCEQDRVLQDLEDKIRALKENKDQLESVLEVLHRQMEQYRDQPQHLEKIAYQQKLLQEDLVHIRAELSRESTEMENAWNEYLKLENDVEQLKQTLQEQHRRAFFFQEKSQIQKDLWRIEDVTAGL</sequence>
<proteinExistence type="predicted"/>
<dbReference type="PANTHER" id="PTHR12752:SF4">
    <property type="entry name" value="PLECKSTRIN HOMOLOGY DOMAIN-CONTAINING FAMILY A MEMBER 7"/>
    <property type="match status" value="1"/>
</dbReference>
<evidence type="ECO:0000256" key="1">
    <source>
        <dbReference type="SAM" id="Coils"/>
    </source>
</evidence>
<protein>
    <submittedName>
        <fullName evidence="3">PLEKHA7 isoform 12</fullName>
    </submittedName>
</protein>